<dbReference type="EMBL" id="VSSQ01000664">
    <property type="protein sequence ID" value="MPL99400.1"/>
    <property type="molecule type" value="Genomic_DNA"/>
</dbReference>
<dbReference type="AlphaFoldDB" id="A0A644W7E4"/>
<feature type="compositionally biased region" description="Basic and acidic residues" evidence="1">
    <location>
        <begin position="1"/>
        <end position="15"/>
    </location>
</feature>
<name>A0A644W7E4_9ZZZZ</name>
<gene>
    <name evidence="2" type="ORF">SDC9_45618</name>
</gene>
<accession>A0A644W7E4</accession>
<proteinExistence type="predicted"/>
<protein>
    <submittedName>
        <fullName evidence="2">Uncharacterized protein</fullName>
    </submittedName>
</protein>
<evidence type="ECO:0000256" key="1">
    <source>
        <dbReference type="SAM" id="MobiDB-lite"/>
    </source>
</evidence>
<feature type="region of interest" description="Disordered" evidence="1">
    <location>
        <begin position="1"/>
        <end position="46"/>
    </location>
</feature>
<feature type="compositionally biased region" description="Low complexity" evidence="1">
    <location>
        <begin position="29"/>
        <end position="46"/>
    </location>
</feature>
<evidence type="ECO:0000313" key="2">
    <source>
        <dbReference type="EMBL" id="MPL99400.1"/>
    </source>
</evidence>
<sequence>MSDKNSKKENKDKNKQVKQQNQGRNTDKGILGSSGETSSGLLQNRY</sequence>
<comment type="caution">
    <text evidence="2">The sequence shown here is derived from an EMBL/GenBank/DDBJ whole genome shotgun (WGS) entry which is preliminary data.</text>
</comment>
<organism evidence="2">
    <name type="scientific">bioreactor metagenome</name>
    <dbReference type="NCBI Taxonomy" id="1076179"/>
    <lineage>
        <taxon>unclassified sequences</taxon>
        <taxon>metagenomes</taxon>
        <taxon>ecological metagenomes</taxon>
    </lineage>
</organism>
<reference evidence="2" key="1">
    <citation type="submission" date="2019-08" db="EMBL/GenBank/DDBJ databases">
        <authorList>
            <person name="Kucharzyk K."/>
            <person name="Murdoch R.W."/>
            <person name="Higgins S."/>
            <person name="Loffler F."/>
        </authorList>
    </citation>
    <scope>NUCLEOTIDE SEQUENCE</scope>
</reference>